<protein>
    <submittedName>
        <fullName evidence="1">Uncharacterized protein</fullName>
    </submittedName>
</protein>
<organism evidence="1">
    <name type="scientific">Rhizophora mucronata</name>
    <name type="common">Asiatic mangrove</name>
    <dbReference type="NCBI Taxonomy" id="61149"/>
    <lineage>
        <taxon>Eukaryota</taxon>
        <taxon>Viridiplantae</taxon>
        <taxon>Streptophyta</taxon>
        <taxon>Embryophyta</taxon>
        <taxon>Tracheophyta</taxon>
        <taxon>Spermatophyta</taxon>
        <taxon>Magnoliopsida</taxon>
        <taxon>eudicotyledons</taxon>
        <taxon>Gunneridae</taxon>
        <taxon>Pentapetalae</taxon>
        <taxon>rosids</taxon>
        <taxon>fabids</taxon>
        <taxon>Malpighiales</taxon>
        <taxon>Rhizophoraceae</taxon>
        <taxon>Rhizophora</taxon>
    </lineage>
</organism>
<dbReference type="EMBL" id="GGEC01005917">
    <property type="protein sequence ID" value="MBW86400.1"/>
    <property type="molecule type" value="Transcribed_RNA"/>
</dbReference>
<proteinExistence type="predicted"/>
<evidence type="ECO:0000313" key="1">
    <source>
        <dbReference type="EMBL" id="MBW86400.1"/>
    </source>
</evidence>
<accession>A0A2P2IYY5</accession>
<name>A0A2P2IYY5_RHIMU</name>
<reference evidence="1" key="1">
    <citation type="submission" date="2018-02" db="EMBL/GenBank/DDBJ databases">
        <title>Rhizophora mucronata_Transcriptome.</title>
        <authorList>
            <person name="Meera S.P."/>
            <person name="Sreeshan A."/>
            <person name="Augustine A."/>
        </authorList>
    </citation>
    <scope>NUCLEOTIDE SEQUENCE</scope>
    <source>
        <tissue evidence="1">Leaf</tissue>
    </source>
</reference>
<sequence length="30" mass="3654">MLASIKQIDRESDKLWKLKINRKKPKQDRS</sequence>
<dbReference type="AlphaFoldDB" id="A0A2P2IYY5"/>